<comment type="catalytic activity">
    <reaction evidence="1">
        <text>alpha-D-glucose 6-phosphate = beta-D-glucose 6-phosphate</text>
        <dbReference type="Rhea" id="RHEA:16249"/>
        <dbReference type="ChEBI" id="CHEBI:58225"/>
        <dbReference type="ChEBI" id="CHEBI:58247"/>
        <dbReference type="EC" id="5.1.3.15"/>
    </reaction>
</comment>
<dbReference type="PANTHER" id="PTHR11122">
    <property type="entry name" value="APOSPORY-ASSOCIATED PROTEIN C-RELATED"/>
    <property type="match status" value="1"/>
</dbReference>
<dbReference type="SUPFAM" id="SSF74650">
    <property type="entry name" value="Galactose mutarotase-like"/>
    <property type="match status" value="1"/>
</dbReference>
<dbReference type="EMBL" id="CP162601">
    <property type="protein sequence ID" value="XDK26004.1"/>
    <property type="molecule type" value="Genomic_DNA"/>
</dbReference>
<evidence type="ECO:0000256" key="2">
    <source>
        <dbReference type="ARBA" id="ARBA00005866"/>
    </source>
</evidence>
<gene>
    <name evidence="6" type="ORF">AB0763_05035</name>
</gene>
<reference evidence="6" key="1">
    <citation type="submission" date="2024-07" db="EMBL/GenBank/DDBJ databases">
        <title>Genome Analysis of a Potential Novel Vibrio Species Secreting pH- and Thermo-stable Alginate Lyase and its Application in Producing Alginate Oligosaccharides.</title>
        <authorList>
            <person name="Huang H."/>
            <person name="Bao K."/>
        </authorList>
    </citation>
    <scope>NUCLEOTIDE SEQUENCE</scope>
    <source>
        <strain evidence="6">HB236076</strain>
    </source>
</reference>
<dbReference type="KEGG" id="vih:AB0763_05035"/>
<comment type="similarity">
    <text evidence="2 4">Belongs to the glucose-6-phosphate 1-epimerase family.</text>
</comment>
<sequence>MNWYTLAATDEISSSISRVDYQSCSLLRIIHPKVKGVISLFGGHVISCQPKGKDDLLWLSEQAIFDAKTALRGGIPLCFPWFNKAGLPSHGFARISNWALDSYEETPQGVTVTLVLSNNEQTQQIWPFAFDAKLTVIFSDSLSVSLSVTNSDDKPWRYSGALHSYLKLGDIRQASVKGLGPLYLDSLDQRQEKRSLLPLIVNQEVDRVYTKAEPTITINDDSLNRQLSVHNGNNNSVVAWNPWQHGAQAMKDMADNGYEQFVCIESTVFADTIETGRLVEPGQTDTLSTIISAR</sequence>
<dbReference type="GO" id="GO:0005975">
    <property type="term" value="P:carbohydrate metabolic process"/>
    <property type="evidence" value="ECO:0007669"/>
    <property type="project" value="InterPro"/>
</dbReference>
<dbReference type="PANTHER" id="PTHR11122:SF13">
    <property type="entry name" value="GLUCOSE-6-PHOSPHATE 1-EPIMERASE"/>
    <property type="match status" value="1"/>
</dbReference>
<evidence type="ECO:0000313" key="6">
    <source>
        <dbReference type="EMBL" id="XDK26004.1"/>
    </source>
</evidence>
<dbReference type="InterPro" id="IPR011013">
    <property type="entry name" value="Gal_mutarotase_sf_dom"/>
</dbReference>
<dbReference type="AlphaFoldDB" id="A0AB39HIE7"/>
<dbReference type="GO" id="GO:0030246">
    <property type="term" value="F:carbohydrate binding"/>
    <property type="evidence" value="ECO:0007669"/>
    <property type="project" value="UniProtKB-UniRule"/>
</dbReference>
<dbReference type="InterPro" id="IPR025532">
    <property type="entry name" value="G6P_1-epimerase"/>
</dbReference>
<dbReference type="GO" id="GO:0047938">
    <property type="term" value="F:glucose-6-phosphate 1-epimerase activity"/>
    <property type="evidence" value="ECO:0007669"/>
    <property type="project" value="UniProtKB-UniRule"/>
</dbReference>
<proteinExistence type="inferred from homology"/>
<dbReference type="CDD" id="cd09020">
    <property type="entry name" value="D-hex-6-P-epi_like"/>
    <property type="match status" value="1"/>
</dbReference>
<feature type="active site" evidence="5">
    <location>
        <position position="265"/>
    </location>
</feature>
<dbReference type="Pfam" id="PF01263">
    <property type="entry name" value="Aldose_epim"/>
    <property type="match status" value="1"/>
</dbReference>
<evidence type="ECO:0000256" key="1">
    <source>
        <dbReference type="ARBA" id="ARBA00001096"/>
    </source>
</evidence>
<dbReference type="Gene3D" id="2.70.98.10">
    <property type="match status" value="1"/>
</dbReference>
<name>A0AB39HIE7_9VIBR</name>
<dbReference type="InterPro" id="IPR014718">
    <property type="entry name" value="GH-type_carb-bd"/>
</dbReference>
<evidence type="ECO:0000256" key="4">
    <source>
        <dbReference type="PIRNR" id="PIRNR016020"/>
    </source>
</evidence>
<dbReference type="PIRSF" id="PIRSF016020">
    <property type="entry name" value="PHexose_mutarotase"/>
    <property type="match status" value="1"/>
</dbReference>
<dbReference type="RefSeq" id="WP_306101336.1">
    <property type="nucleotide sequence ID" value="NZ_CP162601.1"/>
</dbReference>
<accession>A0AB39HIE7</accession>
<feature type="active site" evidence="5">
    <location>
        <position position="163"/>
    </location>
</feature>
<keyword evidence="3 4" id="KW-0413">Isomerase</keyword>
<dbReference type="InterPro" id="IPR008183">
    <property type="entry name" value="Aldose_1/G6P_1-epimerase"/>
</dbReference>
<dbReference type="EC" id="5.1.3.15" evidence="4"/>
<evidence type="ECO:0000256" key="5">
    <source>
        <dbReference type="PIRSR" id="PIRSR016020-1"/>
    </source>
</evidence>
<evidence type="ECO:0000256" key="3">
    <source>
        <dbReference type="ARBA" id="ARBA00023235"/>
    </source>
</evidence>
<protein>
    <recommendedName>
        <fullName evidence="4">Putative glucose-6-phosphate 1-epimerase</fullName>
        <ecNumber evidence="4">5.1.3.15</ecNumber>
    </recommendedName>
</protein>
<organism evidence="6">
    <name type="scientific">Vibrio sp. HB236076</name>
    <dbReference type="NCBI Taxonomy" id="3232307"/>
    <lineage>
        <taxon>Bacteria</taxon>
        <taxon>Pseudomonadati</taxon>
        <taxon>Pseudomonadota</taxon>
        <taxon>Gammaproteobacteria</taxon>
        <taxon>Vibrionales</taxon>
        <taxon>Vibrionaceae</taxon>
        <taxon>Vibrio</taxon>
    </lineage>
</organism>